<reference evidence="7 8" key="1">
    <citation type="submission" date="2022-06" db="EMBL/GenBank/DDBJ databases">
        <title>Sequencing the genomes of 1000 actinobacteria strains.</title>
        <authorList>
            <person name="Klenk H.-P."/>
        </authorList>
    </citation>
    <scope>NUCLEOTIDE SEQUENCE [LARGE SCALE GENOMIC DNA]</scope>
    <source>
        <strain evidence="7 8">DSM 41656</strain>
    </source>
</reference>
<dbReference type="Gene3D" id="3.50.50.100">
    <property type="match status" value="1"/>
</dbReference>
<evidence type="ECO:0000259" key="6">
    <source>
        <dbReference type="Pfam" id="PF07992"/>
    </source>
</evidence>
<dbReference type="EMBL" id="JAMZDX010000003">
    <property type="protein sequence ID" value="MCP2310417.1"/>
    <property type="molecule type" value="Genomic_DNA"/>
</dbReference>
<comment type="similarity">
    <text evidence="2">Belongs to the NADH dehydrogenase family.</text>
</comment>
<comment type="caution">
    <text evidence="7">The sequence shown here is derived from an EMBL/GenBank/DDBJ whole genome shotgun (WGS) entry which is preliminary data.</text>
</comment>
<feature type="domain" description="FAD/NAD(P)-binding" evidence="6">
    <location>
        <begin position="5"/>
        <end position="267"/>
    </location>
</feature>
<evidence type="ECO:0000256" key="1">
    <source>
        <dbReference type="ARBA" id="ARBA00001974"/>
    </source>
</evidence>
<keyword evidence="8" id="KW-1185">Reference proteome</keyword>
<dbReference type="InterPro" id="IPR023753">
    <property type="entry name" value="FAD/NAD-binding_dom"/>
</dbReference>
<organism evidence="7 8">
    <name type="scientific">Kitasatospora paracochleata</name>
    <dbReference type="NCBI Taxonomy" id="58354"/>
    <lineage>
        <taxon>Bacteria</taxon>
        <taxon>Bacillati</taxon>
        <taxon>Actinomycetota</taxon>
        <taxon>Actinomycetes</taxon>
        <taxon>Kitasatosporales</taxon>
        <taxon>Streptomycetaceae</taxon>
        <taxon>Kitasatospora</taxon>
    </lineage>
</organism>
<dbReference type="InterPro" id="IPR036188">
    <property type="entry name" value="FAD/NAD-bd_sf"/>
</dbReference>
<evidence type="ECO:0000256" key="5">
    <source>
        <dbReference type="ARBA" id="ARBA00023002"/>
    </source>
</evidence>
<evidence type="ECO:0000313" key="8">
    <source>
        <dbReference type="Proteomes" id="UP001206483"/>
    </source>
</evidence>
<name>A0ABT1IZ27_9ACTN</name>
<proteinExistence type="inferred from homology"/>
<dbReference type="PRINTS" id="PR00469">
    <property type="entry name" value="PNDRDTASEII"/>
</dbReference>
<accession>A0ABT1IZ27</accession>
<dbReference type="Proteomes" id="UP001206483">
    <property type="component" value="Unassembled WGS sequence"/>
</dbReference>
<evidence type="ECO:0000256" key="3">
    <source>
        <dbReference type="ARBA" id="ARBA00022630"/>
    </source>
</evidence>
<dbReference type="PRINTS" id="PR00368">
    <property type="entry name" value="FADPNR"/>
</dbReference>
<dbReference type="Pfam" id="PF07992">
    <property type="entry name" value="Pyr_redox_2"/>
    <property type="match status" value="1"/>
</dbReference>
<keyword evidence="5" id="KW-0560">Oxidoreductase</keyword>
<comment type="cofactor">
    <cofactor evidence="1">
        <name>FAD</name>
        <dbReference type="ChEBI" id="CHEBI:57692"/>
    </cofactor>
</comment>
<keyword evidence="3" id="KW-0285">Flavoprotein</keyword>
<dbReference type="PANTHER" id="PTHR42913">
    <property type="entry name" value="APOPTOSIS-INDUCING FACTOR 1"/>
    <property type="match status" value="1"/>
</dbReference>
<dbReference type="InterPro" id="IPR051169">
    <property type="entry name" value="NADH-Q_oxidoreductase"/>
</dbReference>
<evidence type="ECO:0000256" key="2">
    <source>
        <dbReference type="ARBA" id="ARBA00005272"/>
    </source>
</evidence>
<evidence type="ECO:0000256" key="4">
    <source>
        <dbReference type="ARBA" id="ARBA00022827"/>
    </source>
</evidence>
<gene>
    <name evidence="7" type="ORF">FHR36_003550</name>
</gene>
<protein>
    <submittedName>
        <fullName evidence="7">NADH dehydrogenase FAD-containing subunit</fullName>
    </submittedName>
</protein>
<dbReference type="SUPFAM" id="SSF51905">
    <property type="entry name" value="FAD/NAD(P)-binding domain"/>
    <property type="match status" value="1"/>
</dbReference>
<sequence length="356" mass="37585">MTGKHIVVVGAGYAGLSAAARAGRGDDTVTLVAPEERFAHRVRQHETAAGRPARRPAIAEVLRGRRVTHLRASVTELDLDHRKVFTDTGETLAYDTLVYALGSRTAWHGVPGAAEHAYPVERAAELHRRIAEAPAPGTLAVVGGGAIGIELATELAEAHPAWQIRIVAADRVGGWFSDRGRAHVLRVMAGLGVRVDENTEVTAVTATGLETTAGPVPADLVAWAASMEPHPLAARAGLAVDDRGRALVDDRLRSVSDPDVHVVGDAAAVDLPGIGLLRMGCATALPMGRYVGTLLSGGTDRPYRFTYATQCLSLGRRNGLVQLIHPDDSMRPRILTGVAARLTKAAIVNGVLMGLR</sequence>
<dbReference type="RefSeq" id="WP_253798332.1">
    <property type="nucleotide sequence ID" value="NZ_BAAAUB010000014.1"/>
</dbReference>
<dbReference type="PANTHER" id="PTHR42913:SF3">
    <property type="entry name" value="64 KDA MITOCHONDRIAL NADH DEHYDROGENASE (EUROFUNG)"/>
    <property type="match status" value="1"/>
</dbReference>
<keyword evidence="4" id="KW-0274">FAD</keyword>
<evidence type="ECO:0000313" key="7">
    <source>
        <dbReference type="EMBL" id="MCP2310417.1"/>
    </source>
</evidence>